<protein>
    <submittedName>
        <fullName evidence="2">Uncharacterized protein</fullName>
    </submittedName>
</protein>
<evidence type="ECO:0000313" key="2">
    <source>
        <dbReference type="EMBL" id="SCE93914.1"/>
    </source>
</evidence>
<dbReference type="AlphaFoldDB" id="A0A1C4WCL3"/>
<reference evidence="2 3" key="1">
    <citation type="submission" date="2016-06" db="EMBL/GenBank/DDBJ databases">
        <authorList>
            <person name="Kjaerup R.B."/>
            <person name="Dalgaard T.S."/>
            <person name="Juul-Madsen H.R."/>
        </authorList>
    </citation>
    <scope>NUCLEOTIDE SEQUENCE [LARGE SCALE GENOMIC DNA]</scope>
    <source>
        <strain evidence="2 3">DSM 44871</strain>
    </source>
</reference>
<feature type="chain" id="PRO_5008706772" evidence="1">
    <location>
        <begin position="30"/>
        <end position="330"/>
    </location>
</feature>
<gene>
    <name evidence="2" type="ORF">GA0070561_2579</name>
</gene>
<sequence>MEFRQGLAALTAVAAVVASVTTLPSTATAVAAVEVGPPCVRENLRVPAGSWQAIKVHHTDPSGRFQIAYATDTDWREYVIRWDNGVPTNLGTPAGSLKEVNEQGDFVGNASSEDGLYRSTAWRYSDGQVTALPGLPGSVQTIASAIAGDGTVAGWVRSADGQPTAVTWARDNTVRALPGSGDSRAIDVDADGTVIGYLADKPVRWAPNAQPEILPGYAPGPDTFWDLTGISAGVVVGEEYTGSSQLALLWAPGTAPTLLARGAAVHAVNARGSVAYEQVYENKQWLRQNGVDRTLPFGPSPFSIADITGLTDDDIAYGNHYSTPVRWICA</sequence>
<keyword evidence="1" id="KW-0732">Signal</keyword>
<accession>A0A1C4WCL3</accession>
<dbReference type="RefSeq" id="WP_141710357.1">
    <property type="nucleotide sequence ID" value="NZ_FMCR01000002.1"/>
</dbReference>
<proteinExistence type="predicted"/>
<evidence type="ECO:0000256" key="1">
    <source>
        <dbReference type="SAM" id="SignalP"/>
    </source>
</evidence>
<name>A0A1C4WCL3_9ACTN</name>
<organism evidence="2 3">
    <name type="scientific">Micromonospora saelicesensis</name>
    <dbReference type="NCBI Taxonomy" id="285676"/>
    <lineage>
        <taxon>Bacteria</taxon>
        <taxon>Bacillati</taxon>
        <taxon>Actinomycetota</taxon>
        <taxon>Actinomycetes</taxon>
        <taxon>Micromonosporales</taxon>
        <taxon>Micromonosporaceae</taxon>
        <taxon>Micromonospora</taxon>
    </lineage>
</organism>
<feature type="signal peptide" evidence="1">
    <location>
        <begin position="1"/>
        <end position="29"/>
    </location>
</feature>
<dbReference type="Proteomes" id="UP000198864">
    <property type="component" value="Unassembled WGS sequence"/>
</dbReference>
<dbReference type="EMBL" id="FMCR01000002">
    <property type="protein sequence ID" value="SCE93914.1"/>
    <property type="molecule type" value="Genomic_DNA"/>
</dbReference>
<evidence type="ECO:0000313" key="3">
    <source>
        <dbReference type="Proteomes" id="UP000198864"/>
    </source>
</evidence>